<comment type="caution">
    <text evidence="3">The sequence shown here is derived from an EMBL/GenBank/DDBJ whole genome shotgun (WGS) entry which is preliminary data.</text>
</comment>
<sequence>MMKRILIATTIGLAALTAGCTGTTGTATPTPTNSGSTPTSGSDSASGLEAIKPCDLLTEADVKTLGLTYPGKASQVGTSDGCAWNISGNGGVRAGVRTKSGVSDLNLDGDKITDTKVGKFDAKKVEAQDGAKNACTIAIAVSESSSVLVISNLSLSSEDTAAACDRASKAADLIASKLP</sequence>
<keyword evidence="2" id="KW-0732">Signal</keyword>
<organism evidence="3 4">
    <name type="scientific">Lentzea alba</name>
    <dbReference type="NCBI Taxonomy" id="2714351"/>
    <lineage>
        <taxon>Bacteria</taxon>
        <taxon>Bacillati</taxon>
        <taxon>Actinomycetota</taxon>
        <taxon>Actinomycetes</taxon>
        <taxon>Pseudonocardiales</taxon>
        <taxon>Pseudonocardiaceae</taxon>
        <taxon>Lentzea</taxon>
    </lineage>
</organism>
<name>A0A7C9RMU1_9PSEU</name>
<dbReference type="InterPro" id="IPR024520">
    <property type="entry name" value="DUF3558"/>
</dbReference>
<dbReference type="AlphaFoldDB" id="A0A7C9RMU1"/>
<evidence type="ECO:0000313" key="4">
    <source>
        <dbReference type="Proteomes" id="UP000481360"/>
    </source>
</evidence>
<feature type="chain" id="PRO_5039671538" evidence="2">
    <location>
        <begin position="21"/>
        <end position="179"/>
    </location>
</feature>
<dbReference type="Pfam" id="PF12079">
    <property type="entry name" value="DUF3558"/>
    <property type="match status" value="1"/>
</dbReference>
<dbReference type="EMBL" id="JAAMPJ010000001">
    <property type="protein sequence ID" value="NGY57986.1"/>
    <property type="molecule type" value="Genomic_DNA"/>
</dbReference>
<dbReference type="Proteomes" id="UP000481360">
    <property type="component" value="Unassembled WGS sequence"/>
</dbReference>
<reference evidence="3 4" key="1">
    <citation type="submission" date="2020-03" db="EMBL/GenBank/DDBJ databases">
        <title>Isolation and identification of active actinomycetes.</title>
        <authorList>
            <person name="Sun X."/>
        </authorList>
    </citation>
    <scope>NUCLEOTIDE SEQUENCE [LARGE SCALE GENOMIC DNA]</scope>
    <source>
        <strain evidence="3 4">NEAU-D13</strain>
    </source>
</reference>
<evidence type="ECO:0000256" key="2">
    <source>
        <dbReference type="SAM" id="SignalP"/>
    </source>
</evidence>
<dbReference type="PROSITE" id="PS51257">
    <property type="entry name" value="PROKAR_LIPOPROTEIN"/>
    <property type="match status" value="1"/>
</dbReference>
<accession>A0A7C9RMU1</accession>
<keyword evidence="4" id="KW-1185">Reference proteome</keyword>
<dbReference type="RefSeq" id="WP_166043741.1">
    <property type="nucleotide sequence ID" value="NZ_JAAMPJ010000001.1"/>
</dbReference>
<proteinExistence type="predicted"/>
<feature type="region of interest" description="Disordered" evidence="1">
    <location>
        <begin position="23"/>
        <end position="46"/>
    </location>
</feature>
<evidence type="ECO:0000313" key="3">
    <source>
        <dbReference type="EMBL" id="NGY57986.1"/>
    </source>
</evidence>
<evidence type="ECO:0000256" key="1">
    <source>
        <dbReference type="SAM" id="MobiDB-lite"/>
    </source>
</evidence>
<protein>
    <submittedName>
        <fullName evidence="3">DUF3558 family protein</fullName>
    </submittedName>
</protein>
<feature type="signal peptide" evidence="2">
    <location>
        <begin position="1"/>
        <end position="20"/>
    </location>
</feature>
<gene>
    <name evidence="3" type="ORF">G7043_03450</name>
</gene>